<dbReference type="InterPro" id="IPR027477">
    <property type="entry name" value="Succ_DH/fumarate_Rdtase_cat_sf"/>
</dbReference>
<keyword evidence="2" id="KW-0285">Flavoprotein</keyword>
<name>T0HQC7_9SPHN</name>
<proteinExistence type="predicted"/>
<dbReference type="EMBL" id="ATHL01000082">
    <property type="protein sequence ID" value="EQB14323.1"/>
    <property type="molecule type" value="Genomic_DNA"/>
</dbReference>
<dbReference type="GO" id="GO:0016491">
    <property type="term" value="F:oxidoreductase activity"/>
    <property type="evidence" value="ECO:0007669"/>
    <property type="project" value="UniProtKB-KW"/>
</dbReference>
<keyword evidence="4" id="KW-0560">Oxidoreductase</keyword>
<protein>
    <recommendedName>
        <fullName evidence="5">FAD-dependent oxidoreductase 2 FAD-binding domain-containing protein</fullName>
    </recommendedName>
</protein>
<dbReference type="InterPro" id="IPR050315">
    <property type="entry name" value="FAD-oxidoreductase_2"/>
</dbReference>
<dbReference type="InterPro" id="IPR036188">
    <property type="entry name" value="FAD/NAD-bd_sf"/>
</dbReference>
<evidence type="ECO:0000313" key="6">
    <source>
        <dbReference type="EMBL" id="EQB14323.1"/>
    </source>
</evidence>
<dbReference type="InterPro" id="IPR003953">
    <property type="entry name" value="FAD-dep_OxRdtase_2_FAD-bd"/>
</dbReference>
<accession>T0HQC7</accession>
<dbReference type="Gene3D" id="3.90.700.10">
    <property type="entry name" value="Succinate dehydrogenase/fumarate reductase flavoprotein, catalytic domain"/>
    <property type="match status" value="1"/>
</dbReference>
<comment type="cofactor">
    <cofactor evidence="1">
        <name>FAD</name>
        <dbReference type="ChEBI" id="CHEBI:57692"/>
    </cofactor>
</comment>
<comment type="caution">
    <text evidence="6">The sequence shown here is derived from an EMBL/GenBank/DDBJ whole genome shotgun (WGS) entry which is preliminary data.</text>
</comment>
<dbReference type="Proteomes" id="UP000015527">
    <property type="component" value="Unassembled WGS sequence"/>
</dbReference>
<keyword evidence="3" id="KW-0274">FAD</keyword>
<keyword evidence="7" id="KW-1185">Reference proteome</keyword>
<dbReference type="eggNOG" id="COG1053">
    <property type="taxonomic scope" value="Bacteria"/>
</dbReference>
<dbReference type="AlphaFoldDB" id="T0HQC7"/>
<reference evidence="6 7" key="1">
    <citation type="journal article" date="2013" name="Genome Announc.">
        <title>Genome Sequence of Novosphingobium lindaniclasticum LE124T, Isolated from a Hexachlorocyclohexane Dumpsite.</title>
        <authorList>
            <person name="Saxena A."/>
            <person name="Nayyar N."/>
            <person name="Sangwan N."/>
            <person name="Kumari R."/>
            <person name="Khurana J.P."/>
            <person name="Lal R."/>
        </authorList>
    </citation>
    <scope>NUCLEOTIDE SEQUENCE [LARGE SCALE GENOMIC DNA]</scope>
    <source>
        <strain evidence="6 7">LE124</strain>
    </source>
</reference>
<evidence type="ECO:0000256" key="2">
    <source>
        <dbReference type="ARBA" id="ARBA00022630"/>
    </source>
</evidence>
<dbReference type="Pfam" id="PF00890">
    <property type="entry name" value="FAD_binding_2"/>
    <property type="match status" value="1"/>
</dbReference>
<dbReference type="SUPFAM" id="SSF56425">
    <property type="entry name" value="Succinate dehydrogenase/fumarate reductase flavoprotein, catalytic domain"/>
    <property type="match status" value="1"/>
</dbReference>
<evidence type="ECO:0000256" key="3">
    <source>
        <dbReference type="ARBA" id="ARBA00022827"/>
    </source>
</evidence>
<feature type="domain" description="FAD-dependent oxidoreductase 2 FAD-binding" evidence="5">
    <location>
        <begin position="8"/>
        <end position="477"/>
    </location>
</feature>
<dbReference type="SUPFAM" id="SSF51905">
    <property type="entry name" value="FAD/NAD(P)-binding domain"/>
    <property type="match status" value="1"/>
</dbReference>
<dbReference type="PATRIC" id="fig|1096930.3.peg.2608"/>
<gene>
    <name evidence="6" type="ORF">L284_13080</name>
</gene>
<organism evidence="6 7">
    <name type="scientific">Novosphingobium lindaniclasticum LE124</name>
    <dbReference type="NCBI Taxonomy" id="1096930"/>
    <lineage>
        <taxon>Bacteria</taxon>
        <taxon>Pseudomonadati</taxon>
        <taxon>Pseudomonadota</taxon>
        <taxon>Alphaproteobacteria</taxon>
        <taxon>Sphingomonadales</taxon>
        <taxon>Sphingomonadaceae</taxon>
        <taxon>Novosphingobium</taxon>
    </lineage>
</organism>
<dbReference type="GO" id="GO:0008202">
    <property type="term" value="P:steroid metabolic process"/>
    <property type="evidence" value="ECO:0007669"/>
    <property type="project" value="UniProtKB-ARBA"/>
</dbReference>
<sequence length="496" mass="53073">MGMDKDFDLVVVGYGAAGAAAAITAARLGANVALLDKQPADAHYSSTRMSGGLIMGANDVDAAARYLDACSGDMIPPEVSRAWAERAITVSDWLRDIGIETVHMAGGWYPKLPGFESIEVFAPLDKGIDPASVKIDMPAPGELAFKGPVPFGNGQTLHDQLLEAVAAHPLIDVFFEHAASRLVQNDGKVVGITCEADGRSVTFGARKGVVLACGGFEQDQEMIRNHLKAYPIYFYGASANTGDGIRMAQAVGADLWHMNQMIGRAVGHFKHPDGREITFNISVNPPGYAIVDKYGQRFANEYLQAVSKPNFYYELLHYDADLLEHPRIPAYWIFDSRRLNARPLSGGSYGHYAWSKDNRAEIDMGWIKEAATVEEAARAAGCLDPEAAARTIEKYNEVCASGEDELGRPADSLVPIDQGPFYCVPVYPGGATTNGGPRRDVSGRILNAFHEPIEGLFGAGELGGVIGMLYPSPGANLGEAFAFGAIAAETAINGNS</sequence>
<evidence type="ECO:0000259" key="5">
    <source>
        <dbReference type="Pfam" id="PF00890"/>
    </source>
</evidence>
<evidence type="ECO:0000256" key="1">
    <source>
        <dbReference type="ARBA" id="ARBA00001974"/>
    </source>
</evidence>
<evidence type="ECO:0000313" key="7">
    <source>
        <dbReference type="Proteomes" id="UP000015527"/>
    </source>
</evidence>
<evidence type="ECO:0000256" key="4">
    <source>
        <dbReference type="ARBA" id="ARBA00023002"/>
    </source>
</evidence>
<dbReference type="PANTHER" id="PTHR43400:SF10">
    <property type="entry name" value="3-OXOSTEROID 1-DEHYDROGENASE"/>
    <property type="match status" value="1"/>
</dbReference>
<dbReference type="PANTHER" id="PTHR43400">
    <property type="entry name" value="FUMARATE REDUCTASE"/>
    <property type="match status" value="1"/>
</dbReference>
<dbReference type="Gene3D" id="3.50.50.60">
    <property type="entry name" value="FAD/NAD(P)-binding domain"/>
    <property type="match status" value="1"/>
</dbReference>